<dbReference type="EMBL" id="JAKLUA010000012">
    <property type="protein sequence ID" value="MCG2671086.1"/>
    <property type="molecule type" value="Genomic_DNA"/>
</dbReference>
<evidence type="ECO:0000313" key="5">
    <source>
        <dbReference type="Proteomes" id="UP001139054"/>
    </source>
</evidence>
<dbReference type="AlphaFoldDB" id="A0A9X1UA80"/>
<name>A0A9X1UA80_9BRAD</name>
<accession>A0A9X1UA80</accession>
<sequence length="86" mass="9905">MIWLRHLAQRWGARHLPLVCPQCQQPASSDVYKRGRFKLGDENLVCEQCGGTSVVTFWRFEGLASHDDRTPAKDRRGWQTHRADVA</sequence>
<reference evidence="2" key="1">
    <citation type="submission" date="2022-01" db="EMBL/GenBank/DDBJ databases">
        <title>Genome sequnece data of strain Bradyrhizobium sp. nov.</title>
        <authorList>
            <person name="Zhang J."/>
        </authorList>
    </citation>
    <scope>NUCLEOTIDE SEQUENCE</scope>
    <source>
        <strain evidence="3">WYCCWR 12774</strain>
        <strain evidence="2">WYCCWR 13023</strain>
    </source>
</reference>
<dbReference type="EMBL" id="JAKLTY010000015">
    <property type="protein sequence ID" value="MCG2629566.1"/>
    <property type="molecule type" value="Genomic_DNA"/>
</dbReference>
<evidence type="ECO:0000313" key="2">
    <source>
        <dbReference type="EMBL" id="MCG2629566.1"/>
    </source>
</evidence>
<feature type="region of interest" description="Disordered" evidence="1">
    <location>
        <begin position="67"/>
        <end position="86"/>
    </location>
</feature>
<protein>
    <submittedName>
        <fullName evidence="2">Uncharacterized protein</fullName>
    </submittedName>
</protein>
<gene>
    <name evidence="3" type="ORF">L6637_29460</name>
    <name evidence="2" type="ORF">L6654_23365</name>
</gene>
<evidence type="ECO:0000313" key="3">
    <source>
        <dbReference type="EMBL" id="MCG2671086.1"/>
    </source>
</evidence>
<dbReference type="Proteomes" id="UP001139012">
    <property type="component" value="Unassembled WGS sequence"/>
</dbReference>
<evidence type="ECO:0000256" key="1">
    <source>
        <dbReference type="SAM" id="MobiDB-lite"/>
    </source>
</evidence>
<proteinExistence type="predicted"/>
<keyword evidence="4" id="KW-1185">Reference proteome</keyword>
<dbReference type="RefSeq" id="WP_237865669.1">
    <property type="nucleotide sequence ID" value="NZ_JAKLTY010000015.1"/>
</dbReference>
<dbReference type="Proteomes" id="UP001139054">
    <property type="component" value="Unassembled WGS sequence"/>
</dbReference>
<comment type="caution">
    <text evidence="2">The sequence shown here is derived from an EMBL/GenBank/DDBJ whole genome shotgun (WGS) entry which is preliminary data.</text>
</comment>
<evidence type="ECO:0000313" key="4">
    <source>
        <dbReference type="Proteomes" id="UP001139012"/>
    </source>
</evidence>
<organism evidence="2 5">
    <name type="scientific">Bradyrhizobium zhengyangense</name>
    <dbReference type="NCBI Taxonomy" id="2911009"/>
    <lineage>
        <taxon>Bacteria</taxon>
        <taxon>Pseudomonadati</taxon>
        <taxon>Pseudomonadota</taxon>
        <taxon>Alphaproteobacteria</taxon>
        <taxon>Hyphomicrobiales</taxon>
        <taxon>Nitrobacteraceae</taxon>
        <taxon>Bradyrhizobium</taxon>
    </lineage>
</organism>